<dbReference type="EMBL" id="MABE01000704">
    <property type="protein sequence ID" value="OUS34865.1"/>
    <property type="molecule type" value="Genomic_DNA"/>
</dbReference>
<organism evidence="1 2">
    <name type="scientific">Oleispira antarctica</name>
    <dbReference type="NCBI Taxonomy" id="188908"/>
    <lineage>
        <taxon>Bacteria</taxon>
        <taxon>Pseudomonadati</taxon>
        <taxon>Pseudomonadota</taxon>
        <taxon>Gammaproteobacteria</taxon>
        <taxon>Oceanospirillales</taxon>
        <taxon>Oceanospirillaceae</taxon>
        <taxon>Oleispira</taxon>
    </lineage>
</organism>
<protein>
    <submittedName>
        <fullName evidence="1">Uncharacterized protein</fullName>
    </submittedName>
</protein>
<gene>
    <name evidence="1" type="ORF">A9R00_12340</name>
</gene>
<comment type="caution">
    <text evidence="1">The sequence shown here is derived from an EMBL/GenBank/DDBJ whole genome shotgun (WGS) entry which is preliminary data.</text>
</comment>
<reference evidence="2" key="1">
    <citation type="journal article" date="2017" name="Proc. Natl. Acad. Sci. U.S.A.">
        <title>Simulation of Deepwater Horizon oil plume reveals substrate specialization within a complex community of hydrocarbon degraders.</title>
        <authorList>
            <person name="Hu P."/>
            <person name="Dubinsky E.A."/>
            <person name="Probst A.J."/>
            <person name="Wang J."/>
            <person name="Sieber C.M.K."/>
            <person name="Tom L.M."/>
            <person name="Gardinali P."/>
            <person name="Banfield J.F."/>
            <person name="Atlas R.M."/>
            <person name="Andersen G.L."/>
        </authorList>
    </citation>
    <scope>NUCLEOTIDE SEQUENCE [LARGE SCALE GENOMIC DNA]</scope>
</reference>
<evidence type="ECO:0000313" key="1">
    <source>
        <dbReference type="EMBL" id="OUS34865.1"/>
    </source>
</evidence>
<dbReference type="Proteomes" id="UP000227088">
    <property type="component" value="Unassembled WGS sequence"/>
</dbReference>
<proteinExistence type="predicted"/>
<sequence length="427" mass="49953">MKYSLFILFFLLSGCIFDQNKTDSNSVQLTNFRSATELSYKTTNSDWIKIEDDPDDILVFKTEDDRKYQVSIDCSFNEYKKKRLYLLDSVNFSQLDLNCDAKIEGPITINTMPENVTSYELYTPYSLETFMFFPCQGLCFLFEVPKEISTLNRIDRDKEIEVMGEVCFDTGICQMYYRKEKSDYIFNTDSIDFNDKNFLYDFPSIKADEYNPYFDDVYLAQAYYLSEFANSSSYFSSNNQVFPLTINAKNFGIPQSIRSKNDGYFYSSFWQEKFGELFSPSYLLFQASTYSDFPDLRIRGKEAIEPQKAQLNPKFLRSSAEDEKDSITFEVFTGSEFNTTYYSLSIQNYQIFIARSYAIDKRITFDLPEKITHDENNDDVYFSIFNLLHVNGEFTNSINGNHKIRPRLSIQDSSYNDLLNTPQTESQ</sequence>
<name>A0A1Y5HIZ1_OLEAN</name>
<accession>A0A1Y5HIZ1</accession>
<dbReference type="AlphaFoldDB" id="A0A1Y5HIZ1"/>
<dbReference type="PROSITE" id="PS51257">
    <property type="entry name" value="PROKAR_LIPOPROTEIN"/>
    <property type="match status" value="1"/>
</dbReference>
<evidence type="ECO:0000313" key="2">
    <source>
        <dbReference type="Proteomes" id="UP000227088"/>
    </source>
</evidence>